<dbReference type="Proteomes" id="UP001152885">
    <property type="component" value="Unassembled WGS sequence"/>
</dbReference>
<dbReference type="InterPro" id="IPR000511">
    <property type="entry name" value="Holocyt_c/c1_synthase"/>
</dbReference>
<dbReference type="PANTHER" id="PTHR12743:SF3">
    <property type="entry name" value="HOLOCYTOCHROME-C SYNTHASE"/>
    <property type="match status" value="1"/>
</dbReference>
<dbReference type="GO" id="GO:0046872">
    <property type="term" value="F:metal ion binding"/>
    <property type="evidence" value="ECO:0007669"/>
    <property type="project" value="UniProtKB-KW"/>
</dbReference>
<sequence length="253" mass="28870">MGWFWATNNPTNHDLETSASSACPVDHSKYATSKCPVLTDSSDINPLNNMPHSLSSQKAPGQTINLSTQRTTSTIPSADNSLWEYPSPQQMLNAMLRKGKLNADVPEDAVESMVEVHNFLNEGAWQQILEWEAPYTQDTKIEPRLKNFTGKPFDMSPKARFYLLLGEFFPESFNTVPPFDRHDWFVLRSLGRDKGWKEVRYVIDYYGGPDDIETGMPTFILDTRPALDDFGTMKDRLIKWAKPTWEKAMGERI</sequence>
<evidence type="ECO:0000256" key="4">
    <source>
        <dbReference type="ARBA" id="ARBA00022723"/>
    </source>
</evidence>
<dbReference type="Pfam" id="PF01265">
    <property type="entry name" value="Cyto_heme_lyase"/>
    <property type="match status" value="1"/>
</dbReference>
<evidence type="ECO:0000256" key="8">
    <source>
        <dbReference type="ARBA" id="ARBA00023136"/>
    </source>
</evidence>
<evidence type="ECO:0000256" key="10">
    <source>
        <dbReference type="RuleBase" id="RU363130"/>
    </source>
</evidence>
<evidence type="ECO:0000256" key="1">
    <source>
        <dbReference type="ARBA" id="ARBA00004273"/>
    </source>
</evidence>
<proteinExistence type="inferred from homology"/>
<evidence type="ECO:0000256" key="7">
    <source>
        <dbReference type="ARBA" id="ARBA00023128"/>
    </source>
</evidence>
<evidence type="ECO:0000313" key="11">
    <source>
        <dbReference type="EMBL" id="CAI5759978.1"/>
    </source>
</evidence>
<evidence type="ECO:0000256" key="6">
    <source>
        <dbReference type="ARBA" id="ARBA00023004"/>
    </source>
</evidence>
<organism evidence="11 12">
    <name type="scientific">Candida verbasci</name>
    <dbReference type="NCBI Taxonomy" id="1227364"/>
    <lineage>
        <taxon>Eukaryota</taxon>
        <taxon>Fungi</taxon>
        <taxon>Dikarya</taxon>
        <taxon>Ascomycota</taxon>
        <taxon>Saccharomycotina</taxon>
        <taxon>Pichiomycetes</taxon>
        <taxon>Debaryomycetaceae</taxon>
        <taxon>Candida/Lodderomyces clade</taxon>
        <taxon>Candida</taxon>
    </lineage>
</organism>
<evidence type="ECO:0000256" key="2">
    <source>
        <dbReference type="ARBA" id="ARBA00007255"/>
    </source>
</evidence>
<evidence type="ECO:0000256" key="5">
    <source>
        <dbReference type="ARBA" id="ARBA00022792"/>
    </source>
</evidence>
<keyword evidence="12" id="KW-1185">Reference proteome</keyword>
<dbReference type="PROSITE" id="PS00822">
    <property type="entry name" value="CYTO_HEME_LYASE_2"/>
    <property type="match status" value="1"/>
</dbReference>
<comment type="caution">
    <text evidence="11">The sequence shown here is derived from an EMBL/GenBank/DDBJ whole genome shotgun (WGS) entry which is preliminary data.</text>
</comment>
<dbReference type="PROSITE" id="PS00821">
    <property type="entry name" value="CYTO_HEME_LYASE_1"/>
    <property type="match status" value="1"/>
</dbReference>
<dbReference type="EMBL" id="CANTUO010000005">
    <property type="protein sequence ID" value="CAI5759978.1"/>
    <property type="molecule type" value="Genomic_DNA"/>
</dbReference>
<comment type="similarity">
    <text evidence="2 10">Belongs to the cytochrome c-type heme lyase family.</text>
</comment>
<gene>
    <name evidence="11" type="ORF">CANVERA_P4490</name>
</gene>
<keyword evidence="4 10" id="KW-0479">Metal-binding</keyword>
<keyword evidence="3 10" id="KW-0349">Heme</keyword>
<accession>A0A9W4XF06</accession>
<dbReference type="GO" id="GO:0005743">
    <property type="term" value="C:mitochondrial inner membrane"/>
    <property type="evidence" value="ECO:0007669"/>
    <property type="project" value="UniProtKB-SubCell"/>
</dbReference>
<dbReference type="GO" id="GO:0004408">
    <property type="term" value="F:holocytochrome-c synthase activity"/>
    <property type="evidence" value="ECO:0007669"/>
    <property type="project" value="UniProtKB-EC"/>
</dbReference>
<keyword evidence="8 10" id="KW-0472">Membrane</keyword>
<evidence type="ECO:0000256" key="9">
    <source>
        <dbReference type="ARBA" id="ARBA00023239"/>
    </source>
</evidence>
<dbReference type="PANTHER" id="PTHR12743">
    <property type="entry name" value="CYTOCHROME C1 HEME LYASE"/>
    <property type="match status" value="1"/>
</dbReference>
<keyword evidence="6 10" id="KW-0408">Iron</keyword>
<name>A0A9W4XF06_9ASCO</name>
<dbReference type="OrthoDB" id="1158011at2759"/>
<keyword evidence="9 10" id="KW-0456">Lyase</keyword>
<reference evidence="11" key="1">
    <citation type="submission" date="2022-12" db="EMBL/GenBank/DDBJ databases">
        <authorList>
            <person name="Brejova B."/>
        </authorList>
    </citation>
    <scope>NUCLEOTIDE SEQUENCE</scope>
</reference>
<comment type="catalytic activity">
    <reaction evidence="10">
        <text>holo-[cytochrome c] = apo-[cytochrome c] + heme b</text>
        <dbReference type="Rhea" id="RHEA:22648"/>
        <dbReference type="Rhea" id="RHEA-COMP:10725"/>
        <dbReference type="Rhea" id="RHEA-COMP:10726"/>
        <dbReference type="ChEBI" id="CHEBI:29950"/>
        <dbReference type="ChEBI" id="CHEBI:60344"/>
        <dbReference type="ChEBI" id="CHEBI:83739"/>
        <dbReference type="EC" id="4.4.1.17"/>
    </reaction>
</comment>
<comment type="function">
    <text evidence="10">Lyase that catalyzes the covalent linking of the heme group to the cytochrome C apoprotein to produce the mature functional cytochrome.</text>
</comment>
<comment type="subcellular location">
    <subcellularLocation>
        <location evidence="1 10">Mitochondrion inner membrane</location>
    </subcellularLocation>
</comment>
<dbReference type="AlphaFoldDB" id="A0A9W4XF06"/>
<dbReference type="EC" id="4.4.1.17" evidence="10"/>
<evidence type="ECO:0000313" key="12">
    <source>
        <dbReference type="Proteomes" id="UP001152885"/>
    </source>
</evidence>
<keyword evidence="7 10" id="KW-0496">Mitochondrion</keyword>
<keyword evidence="5 10" id="KW-0999">Mitochondrion inner membrane</keyword>
<evidence type="ECO:0000256" key="3">
    <source>
        <dbReference type="ARBA" id="ARBA00022617"/>
    </source>
</evidence>
<protein>
    <recommendedName>
        <fullName evidence="10">Holocytochrome c-type synthase</fullName>
        <ecNumber evidence="10">4.4.1.17</ecNumber>
    </recommendedName>
</protein>